<reference evidence="3 4" key="1">
    <citation type="submission" date="2019-09" db="EMBL/GenBank/DDBJ databases">
        <title>Mumia zhuanghuii sp. nov. isolated from the intestinal contents of plateau pika (Ochotona curzoniae) in the Qinghai-Tibet plateau of China.</title>
        <authorList>
            <person name="Tian Z."/>
        </authorList>
    </citation>
    <scope>NUCLEOTIDE SEQUENCE [LARGE SCALE GENOMIC DNA]</scope>
    <source>
        <strain evidence="4">350</strain>
    </source>
</reference>
<dbReference type="Proteomes" id="UP000307768">
    <property type="component" value="Unassembled WGS sequence"/>
</dbReference>
<comment type="caution">
    <text evidence="3">The sequence shown here is derived from an EMBL/GenBank/DDBJ whole genome shotgun (WGS) entry which is preliminary data.</text>
</comment>
<keyword evidence="1" id="KW-1133">Transmembrane helix</keyword>
<accession>A0A5Q6RWH6</accession>
<evidence type="ECO:0000313" key="4">
    <source>
        <dbReference type="Proteomes" id="UP000307768"/>
    </source>
</evidence>
<proteinExistence type="predicted"/>
<dbReference type="OrthoDB" id="3867729at2"/>
<dbReference type="AlphaFoldDB" id="A0A5Q6RWH6"/>
<dbReference type="EMBL" id="VDFQ02000004">
    <property type="protein sequence ID" value="KAA1422422.1"/>
    <property type="molecule type" value="Genomic_DNA"/>
</dbReference>
<sequence>MAGAGTARRRAAVMVARTALAGVLGSLALLAASPAVATAALPAADTTPVPVLVDSTVDQVAAALKQDPVIVEQVMGNGDAAGAHDRLRDVIDGSDAPIYVVIGSTPRGLGESDPANDLAVRLRSRLGAGIFIIALTHGPPRHAAWGVPEATQYSNAVYDAYKKMLPLAYPDVDWETYDSENRPRGLSDVAYAQIAATVAAGGAPWGIDDTALEEIATASWAPLPEELPRSYDAATPGGRWVVGTVVGLSVLLVGLRLVLWATASRKARQRSTAEATALTPTRLDLADLVARAERTTTKLADELAGASSSPYADAAVGYRTAAEAVLRDLEDLSLPEDKARYGTQLRDAVGALVLANAGRHELGRAGKGGGTERYVPCFFDPLHGRAFHTVSAPGRAAVDVPACRRCSETVSSGGTPRALIFPPVRRRQLRPYYEESTVWARTGYGALDDELWRAVVADRAGVDR</sequence>
<evidence type="ECO:0000256" key="2">
    <source>
        <dbReference type="SAM" id="SignalP"/>
    </source>
</evidence>
<feature type="transmembrane region" description="Helical" evidence="1">
    <location>
        <begin position="240"/>
        <end position="261"/>
    </location>
</feature>
<gene>
    <name evidence="3" type="ORF">FE697_014840</name>
</gene>
<evidence type="ECO:0008006" key="5">
    <source>
        <dbReference type="Google" id="ProtNLM"/>
    </source>
</evidence>
<name>A0A5Q6RWH6_9ACTN</name>
<keyword evidence="1" id="KW-0472">Membrane</keyword>
<dbReference type="RefSeq" id="WP_149770373.1">
    <property type="nucleotide sequence ID" value="NZ_VDFQ02000004.1"/>
</dbReference>
<protein>
    <recommendedName>
        <fullName evidence="5">DUF4350 domain-containing protein</fullName>
    </recommendedName>
</protein>
<keyword evidence="2" id="KW-0732">Signal</keyword>
<feature type="signal peptide" evidence="2">
    <location>
        <begin position="1"/>
        <end position="37"/>
    </location>
</feature>
<evidence type="ECO:0000313" key="3">
    <source>
        <dbReference type="EMBL" id="KAA1422422.1"/>
    </source>
</evidence>
<keyword evidence="1" id="KW-0812">Transmembrane</keyword>
<evidence type="ECO:0000256" key="1">
    <source>
        <dbReference type="SAM" id="Phobius"/>
    </source>
</evidence>
<organism evidence="3 4">
    <name type="scientific">Mumia zhuanghuii</name>
    <dbReference type="NCBI Taxonomy" id="2585211"/>
    <lineage>
        <taxon>Bacteria</taxon>
        <taxon>Bacillati</taxon>
        <taxon>Actinomycetota</taxon>
        <taxon>Actinomycetes</taxon>
        <taxon>Propionibacteriales</taxon>
        <taxon>Nocardioidaceae</taxon>
        <taxon>Mumia</taxon>
    </lineage>
</organism>
<feature type="chain" id="PRO_5024445141" description="DUF4350 domain-containing protein" evidence="2">
    <location>
        <begin position="38"/>
        <end position="464"/>
    </location>
</feature>